<protein>
    <submittedName>
        <fullName evidence="1">Uncharacterized protein</fullName>
    </submittedName>
</protein>
<name>A0A378YK68_9NOCA</name>
<dbReference type="EMBL" id="UGRY01000002">
    <property type="protein sequence ID" value="SUA77562.1"/>
    <property type="molecule type" value="Genomic_DNA"/>
</dbReference>
<reference evidence="1 2" key="1">
    <citation type="submission" date="2018-06" db="EMBL/GenBank/DDBJ databases">
        <authorList>
            <consortium name="Pathogen Informatics"/>
            <person name="Doyle S."/>
        </authorList>
    </citation>
    <scope>NUCLEOTIDE SEQUENCE [LARGE SCALE GENOMIC DNA]</scope>
    <source>
        <strain evidence="1 2">NCTC1934</strain>
    </source>
</reference>
<evidence type="ECO:0000313" key="1">
    <source>
        <dbReference type="EMBL" id="SUA77562.1"/>
    </source>
</evidence>
<dbReference type="RefSeq" id="WP_039818922.1">
    <property type="nucleotide sequence ID" value="NZ_JADLRM010000005.1"/>
</dbReference>
<evidence type="ECO:0000313" key="2">
    <source>
        <dbReference type="Proteomes" id="UP000255467"/>
    </source>
</evidence>
<keyword evidence="2" id="KW-1185">Reference proteome</keyword>
<dbReference type="Proteomes" id="UP000255467">
    <property type="component" value="Unassembled WGS sequence"/>
</dbReference>
<dbReference type="STRING" id="1406858.GCA_000710895_04902"/>
<dbReference type="AlphaFoldDB" id="A0A378YK68"/>
<sequence length="167" mass="18859">MDRFLVLHDYGISRAWWWVRARSPREILETFAEVEVIEDDELLEQARHLRLDETAVDADDLPPGLRDLRDQRRAQRSRPGFGALVGRGIVHLRQSEGAFVALMELGPDGHRLREVAIAGDGTVLRTGADEWPAHPPVDLYDPELARHTISRDEFEFAWAAAGADDDA</sequence>
<dbReference type="OrthoDB" id="1365577at2"/>
<accession>A0A378YK68</accession>
<organism evidence="1 2">
    <name type="scientific">Nocardia otitidiscaviarum</name>
    <dbReference type="NCBI Taxonomy" id="1823"/>
    <lineage>
        <taxon>Bacteria</taxon>
        <taxon>Bacillati</taxon>
        <taxon>Actinomycetota</taxon>
        <taxon>Actinomycetes</taxon>
        <taxon>Mycobacteriales</taxon>
        <taxon>Nocardiaceae</taxon>
        <taxon>Nocardia</taxon>
    </lineage>
</organism>
<proteinExistence type="predicted"/>
<gene>
    <name evidence="1" type="ORF">NCTC1934_03085</name>
</gene>